<dbReference type="PANTHER" id="PTHR32063">
    <property type="match status" value="1"/>
</dbReference>
<proteinExistence type="predicted"/>
<dbReference type="Gene3D" id="3.30.2090.10">
    <property type="entry name" value="Multidrug efflux transporter AcrB TolC docking domain, DN and DC subdomains"/>
    <property type="match status" value="1"/>
</dbReference>
<dbReference type="Gene3D" id="3.30.70.1430">
    <property type="entry name" value="Multidrug efflux transporter AcrB pore domain"/>
    <property type="match status" value="1"/>
</dbReference>
<dbReference type="Proteomes" id="UP000298263">
    <property type="component" value="Unassembled WGS sequence"/>
</dbReference>
<evidence type="ECO:0000313" key="2">
    <source>
        <dbReference type="EMBL" id="TGL87870.1"/>
    </source>
</evidence>
<dbReference type="RefSeq" id="WP_135587026.1">
    <property type="nucleotide sequence ID" value="NZ_RQGO01000001.1"/>
</dbReference>
<accession>A0A4Z1A2F2</accession>
<keyword evidence="1" id="KW-0812">Transmembrane</keyword>
<protein>
    <submittedName>
        <fullName evidence="2">Efflux RND transporter permease subunit</fullName>
    </submittedName>
</protein>
<dbReference type="AlphaFoldDB" id="A0A4Z1A2F2"/>
<feature type="transmembrane region" description="Helical" evidence="1">
    <location>
        <begin position="369"/>
        <end position="386"/>
    </location>
</feature>
<name>A0A4Z1A2F2_9LEPT</name>
<feature type="transmembrane region" description="Helical" evidence="1">
    <location>
        <begin position="476"/>
        <end position="494"/>
    </location>
</feature>
<keyword evidence="3" id="KW-1185">Reference proteome</keyword>
<dbReference type="Pfam" id="PF00873">
    <property type="entry name" value="ACR_tran"/>
    <property type="match status" value="1"/>
</dbReference>
<keyword evidence="1" id="KW-1133">Transmembrane helix</keyword>
<comment type="caution">
    <text evidence="2">The sequence shown here is derived from an EMBL/GenBank/DDBJ whole genome shotgun (WGS) entry which is preliminary data.</text>
</comment>
<dbReference type="OrthoDB" id="315310at2"/>
<dbReference type="Gene3D" id="3.30.70.1320">
    <property type="entry name" value="Multidrug efflux transporter AcrB pore domain like"/>
    <property type="match status" value="1"/>
</dbReference>
<dbReference type="SUPFAM" id="SSF82693">
    <property type="entry name" value="Multidrug efflux transporter AcrB pore domain, PN1, PN2, PC1 and PC2 subdomains"/>
    <property type="match status" value="1"/>
</dbReference>
<dbReference type="Gene3D" id="1.20.1640.10">
    <property type="entry name" value="Multidrug efflux transporter AcrB transmembrane domain"/>
    <property type="match status" value="1"/>
</dbReference>
<feature type="transmembrane region" description="Helical" evidence="1">
    <location>
        <begin position="860"/>
        <end position="879"/>
    </location>
</feature>
<dbReference type="GO" id="GO:0005886">
    <property type="term" value="C:plasma membrane"/>
    <property type="evidence" value="ECO:0007669"/>
    <property type="project" value="TreeGrafter"/>
</dbReference>
<feature type="transmembrane region" description="Helical" evidence="1">
    <location>
        <begin position="769"/>
        <end position="784"/>
    </location>
</feature>
<dbReference type="InterPro" id="IPR001036">
    <property type="entry name" value="Acrflvin-R"/>
</dbReference>
<feature type="transmembrane region" description="Helical" evidence="1">
    <location>
        <begin position="313"/>
        <end position="334"/>
    </location>
</feature>
<feature type="transmembrane region" description="Helical" evidence="1">
    <location>
        <begin position="814"/>
        <end position="832"/>
    </location>
</feature>
<feature type="transmembrane region" description="Helical" evidence="1">
    <location>
        <begin position="391"/>
        <end position="412"/>
    </location>
</feature>
<reference evidence="2" key="1">
    <citation type="journal article" date="2019" name="PLoS Negl. Trop. Dis.">
        <title>Revisiting the worldwide diversity of Leptospira species in the environment.</title>
        <authorList>
            <person name="Vincent A.T."/>
            <person name="Schiettekatte O."/>
            <person name="Bourhy P."/>
            <person name="Veyrier F.J."/>
            <person name="Picardeau M."/>
        </authorList>
    </citation>
    <scope>NUCLEOTIDE SEQUENCE [LARGE SCALE GENOMIC DNA]</scope>
    <source>
        <strain evidence="2">201702422</strain>
    </source>
</reference>
<dbReference type="PANTHER" id="PTHR32063:SF24">
    <property type="entry name" value="CATION EFFLUX SYSTEM (ACRB_ACRD_ACRF FAMILY)"/>
    <property type="match status" value="1"/>
</dbReference>
<evidence type="ECO:0000313" key="3">
    <source>
        <dbReference type="Proteomes" id="UP000298263"/>
    </source>
</evidence>
<sequence>MNRNWIRKHNHKLLASLLFFVLFSLLSWKGISFGEDGYAEPKETIQITHRFSNKTAIQVEESITKPWEQILKSISGYKQIESISEVGRSMFLLQLDSGTSKQEIVQSIRNEYLLQKHKFPKDSHFPQIQSGKTDDSYLIILQRIHKGSDSTRKDLERKIRNLDGVLSFVHHSDKEQELVLEFRTNQIQTSEFPSLSIIFSSLRKHSFGFSLDKWNGYWFQKDNPLKPMDWSEVPISSNLGNGLKVSAIGKVSLKEREVRHGTRINGSSSETIIIKAKNSTSLYYISKELTSILSNHTDWILLYTSHEDLIRDLFRFFFLFFILDLVLVIFCSFLDKSGSELVINLLSYYISLILFLGICNLLNYPMGRAILWVILAWKYLLFVFPIRRIGVWLRGILFPFVILSLFVVCELIPKDFVIFSFCHIYFLLSFSFFKILFAPLRTYQIPVIKIVFWERLSCFSKIQSGNKSENLWLNKYVVSGLFLLGVISSLMSSFDFHRLGSFQGNILMAKLEFPTSVPEEESIRITKQVEDFILKQKMTDLLVVKQNPSSADFYFRLKELGSKSDFRNLPTESGYFHISGDKEINSNQRLRFANGNTEAIEKTILTLLPWLQNKLGVEEIVLCFQPSSEGIELNSSSKFRNLLGFDWDHSLRERSLALQSAIVGKMIWNHKLTDVRFSVLQEKELERFSVKPTKLNSGTSLYSESFIKSEKVKIPGRIYRKNGETSLEILLKGKKIQWKELESKIHKLLENGEVQLSEMTLEKTSDQKYQPFYLFCVILVFLYRKKEKCNSWIQILCLILVWRMNVSILSDDYLLFGSVGTVLMFLILFSPLKTFSSKKNIPTIFLLLVFYFLPGDGGKFFLEGLILIFVFFILQSKFIHQWKFFKTKHSF</sequence>
<keyword evidence="1" id="KW-0472">Membrane</keyword>
<dbReference type="GO" id="GO:0042910">
    <property type="term" value="F:xenobiotic transmembrane transporter activity"/>
    <property type="evidence" value="ECO:0007669"/>
    <property type="project" value="TreeGrafter"/>
</dbReference>
<evidence type="ECO:0000256" key="1">
    <source>
        <dbReference type="SAM" id="Phobius"/>
    </source>
</evidence>
<dbReference type="InterPro" id="IPR027463">
    <property type="entry name" value="AcrB_DN_DC_subdom"/>
</dbReference>
<organism evidence="2 3">
    <name type="scientific">Leptospira congkakensis</name>
    <dbReference type="NCBI Taxonomy" id="2484932"/>
    <lineage>
        <taxon>Bacteria</taxon>
        <taxon>Pseudomonadati</taxon>
        <taxon>Spirochaetota</taxon>
        <taxon>Spirochaetia</taxon>
        <taxon>Leptospirales</taxon>
        <taxon>Leptospiraceae</taxon>
        <taxon>Leptospira</taxon>
    </lineage>
</organism>
<dbReference type="EMBL" id="RQGP01000027">
    <property type="protein sequence ID" value="TGL87870.1"/>
    <property type="molecule type" value="Genomic_DNA"/>
</dbReference>
<gene>
    <name evidence="2" type="ORF">EHQ69_17410</name>
</gene>
<feature type="transmembrane region" description="Helical" evidence="1">
    <location>
        <begin position="418"/>
        <end position="437"/>
    </location>
</feature>
<feature type="transmembrane region" description="Helical" evidence="1">
    <location>
        <begin position="341"/>
        <end position="363"/>
    </location>
</feature>